<dbReference type="AlphaFoldDB" id="A0A834HNC0"/>
<evidence type="ECO:0000256" key="1">
    <source>
        <dbReference type="SAM" id="MobiDB-lite"/>
    </source>
</evidence>
<feature type="compositionally biased region" description="Pro residues" evidence="1">
    <location>
        <begin position="68"/>
        <end position="79"/>
    </location>
</feature>
<feature type="compositionally biased region" description="Pro residues" evidence="1">
    <location>
        <begin position="21"/>
        <end position="37"/>
    </location>
</feature>
<gene>
    <name evidence="2" type="ORF">GWI33_023124</name>
</gene>
<protein>
    <submittedName>
        <fullName evidence="2">Uncharacterized protein</fullName>
    </submittedName>
</protein>
<feature type="region of interest" description="Disordered" evidence="1">
    <location>
        <begin position="18"/>
        <end position="37"/>
    </location>
</feature>
<accession>A0A834HNC0</accession>
<dbReference type="EMBL" id="JAACXV010016849">
    <property type="protein sequence ID" value="KAF7264513.1"/>
    <property type="molecule type" value="Genomic_DNA"/>
</dbReference>
<reference evidence="2" key="1">
    <citation type="submission" date="2020-08" db="EMBL/GenBank/DDBJ databases">
        <title>Genome sequencing and assembly of the red palm weevil Rhynchophorus ferrugineus.</title>
        <authorList>
            <person name="Dias G.B."/>
            <person name="Bergman C.M."/>
            <person name="Manee M."/>
        </authorList>
    </citation>
    <scope>NUCLEOTIDE SEQUENCE</scope>
    <source>
        <strain evidence="2">AA-2017</strain>
        <tissue evidence="2">Whole larva</tissue>
    </source>
</reference>
<evidence type="ECO:0000313" key="3">
    <source>
        <dbReference type="Proteomes" id="UP000625711"/>
    </source>
</evidence>
<proteinExistence type="predicted"/>
<organism evidence="2 3">
    <name type="scientific">Rhynchophorus ferrugineus</name>
    <name type="common">Red palm weevil</name>
    <name type="synonym">Curculio ferrugineus</name>
    <dbReference type="NCBI Taxonomy" id="354439"/>
    <lineage>
        <taxon>Eukaryota</taxon>
        <taxon>Metazoa</taxon>
        <taxon>Ecdysozoa</taxon>
        <taxon>Arthropoda</taxon>
        <taxon>Hexapoda</taxon>
        <taxon>Insecta</taxon>
        <taxon>Pterygota</taxon>
        <taxon>Neoptera</taxon>
        <taxon>Endopterygota</taxon>
        <taxon>Coleoptera</taxon>
        <taxon>Polyphaga</taxon>
        <taxon>Cucujiformia</taxon>
        <taxon>Curculionidae</taxon>
        <taxon>Dryophthorinae</taxon>
        <taxon>Rhynchophorus</taxon>
    </lineage>
</organism>
<feature type="region of interest" description="Disordered" evidence="1">
    <location>
        <begin position="62"/>
        <end position="87"/>
    </location>
</feature>
<sequence>MRKPILYLSDLMNDEFQPPIIKAPPPPSTPPPYVLHPPIPPPTPFFQRYCLPRSFSRRRKFVPRKPHPCPLTPFRPPLSPSQSKEGKRAVALVKRDDNQAEAGAYSKLLTDVMYEYCLR</sequence>
<name>A0A834HNC0_RHYFE</name>
<evidence type="ECO:0000313" key="2">
    <source>
        <dbReference type="EMBL" id="KAF7264513.1"/>
    </source>
</evidence>
<dbReference type="Proteomes" id="UP000625711">
    <property type="component" value="Unassembled WGS sequence"/>
</dbReference>
<comment type="caution">
    <text evidence="2">The sequence shown here is derived from an EMBL/GenBank/DDBJ whole genome shotgun (WGS) entry which is preliminary data.</text>
</comment>
<keyword evidence="3" id="KW-1185">Reference proteome</keyword>